<dbReference type="Proteomes" id="UP001597124">
    <property type="component" value="Unassembled WGS sequence"/>
</dbReference>
<dbReference type="RefSeq" id="WP_381487105.1">
    <property type="nucleotide sequence ID" value="NZ_JBHTIK010000002.1"/>
</dbReference>
<dbReference type="Gene3D" id="3.30.2350.10">
    <property type="entry name" value="Pseudouridine synthase"/>
    <property type="match status" value="1"/>
</dbReference>
<keyword evidence="2 4" id="KW-0413">Isomerase</keyword>
<evidence type="ECO:0000259" key="3">
    <source>
        <dbReference type="Pfam" id="PF00849"/>
    </source>
</evidence>
<comment type="similarity">
    <text evidence="1">Belongs to the pseudouridine synthase RluA family.</text>
</comment>
<dbReference type="PANTHER" id="PTHR21600">
    <property type="entry name" value="MITOCHONDRIAL RNA PSEUDOURIDINE SYNTHASE"/>
    <property type="match status" value="1"/>
</dbReference>
<keyword evidence="5" id="KW-1185">Reference proteome</keyword>
<dbReference type="EMBL" id="JBHTIK010000002">
    <property type="protein sequence ID" value="MFD0847683.1"/>
    <property type="molecule type" value="Genomic_DNA"/>
</dbReference>
<dbReference type="InterPro" id="IPR006224">
    <property type="entry name" value="PsdUridine_synth_RluA-like_CS"/>
</dbReference>
<reference evidence="5" key="1">
    <citation type="journal article" date="2019" name="Int. J. Syst. Evol. Microbiol.">
        <title>The Global Catalogue of Microorganisms (GCM) 10K type strain sequencing project: providing services to taxonomists for standard genome sequencing and annotation.</title>
        <authorList>
            <consortium name="The Broad Institute Genomics Platform"/>
            <consortium name="The Broad Institute Genome Sequencing Center for Infectious Disease"/>
            <person name="Wu L."/>
            <person name="Ma J."/>
        </authorList>
    </citation>
    <scope>NUCLEOTIDE SEQUENCE [LARGE SCALE GENOMIC DNA]</scope>
    <source>
        <strain evidence="5">CCUG 52537</strain>
    </source>
</reference>
<dbReference type="GO" id="GO:0016853">
    <property type="term" value="F:isomerase activity"/>
    <property type="evidence" value="ECO:0007669"/>
    <property type="project" value="UniProtKB-KW"/>
</dbReference>
<evidence type="ECO:0000313" key="5">
    <source>
        <dbReference type="Proteomes" id="UP001597124"/>
    </source>
</evidence>
<dbReference type="SUPFAM" id="SSF55120">
    <property type="entry name" value="Pseudouridine synthase"/>
    <property type="match status" value="1"/>
</dbReference>
<dbReference type="InterPro" id="IPR006145">
    <property type="entry name" value="PsdUridine_synth_RsuA/RluA"/>
</dbReference>
<dbReference type="EC" id="5.4.99.-" evidence="4"/>
<organism evidence="4 5">
    <name type="scientific">Sphingosinicella xenopeptidilytica</name>
    <dbReference type="NCBI Taxonomy" id="364098"/>
    <lineage>
        <taxon>Bacteria</taxon>
        <taxon>Pseudomonadati</taxon>
        <taxon>Pseudomonadota</taxon>
        <taxon>Alphaproteobacteria</taxon>
        <taxon>Sphingomonadales</taxon>
        <taxon>Sphingosinicellaceae</taxon>
        <taxon>Sphingosinicella</taxon>
    </lineage>
</organism>
<dbReference type="InterPro" id="IPR020103">
    <property type="entry name" value="PsdUridine_synth_cat_dom_sf"/>
</dbReference>
<dbReference type="PANTHER" id="PTHR21600:SF44">
    <property type="entry name" value="RIBOSOMAL LARGE SUBUNIT PSEUDOURIDINE SYNTHASE D"/>
    <property type="match status" value="1"/>
</dbReference>
<accession>A0ABW3C117</accession>
<feature type="domain" description="Pseudouridine synthase RsuA/RluA-like" evidence="3">
    <location>
        <begin position="12"/>
        <end position="162"/>
    </location>
</feature>
<dbReference type="Pfam" id="PF00849">
    <property type="entry name" value="PseudoU_synth_2"/>
    <property type="match status" value="1"/>
</dbReference>
<gene>
    <name evidence="4" type="ORF">ACFQ00_05045</name>
</gene>
<proteinExistence type="inferred from homology"/>
<dbReference type="InterPro" id="IPR050188">
    <property type="entry name" value="RluA_PseudoU_synthase"/>
</dbReference>
<evidence type="ECO:0000256" key="2">
    <source>
        <dbReference type="ARBA" id="ARBA00023235"/>
    </source>
</evidence>
<dbReference type="PROSITE" id="PS01129">
    <property type="entry name" value="PSI_RLU"/>
    <property type="match status" value="1"/>
</dbReference>
<evidence type="ECO:0000313" key="4">
    <source>
        <dbReference type="EMBL" id="MFD0847683.1"/>
    </source>
</evidence>
<comment type="caution">
    <text evidence="4">The sequence shown here is derived from an EMBL/GenBank/DDBJ whole genome shotgun (WGS) entry which is preliminary data.</text>
</comment>
<evidence type="ECO:0000256" key="1">
    <source>
        <dbReference type="ARBA" id="ARBA00010876"/>
    </source>
</evidence>
<sequence length="229" mass="24573">MTALPVLHIDAHMLVIDKPAGLAVHPGPKTPHSLEERLGELTFGFHRLPQPAHRLDRDTSGCLMLARHPKAAKRLGQLFTDGRITKTYLALLDGVPEQGEGRIDAPLAKVSSADAGWRMVVGPAGKPAATRWRRLAVHEGQALIAFFPETGRTHQIRVHAAHALASIAGDPVYGNGNGPMRLHSAGLVIPYREEAPVSASAPLPADWPLWAQEAVSNEKGPPFRATPSA</sequence>
<protein>
    <submittedName>
        <fullName evidence="4">RluA family pseudouridine synthase</fullName>
        <ecNumber evidence="4">5.4.99.-</ecNumber>
    </submittedName>
</protein>
<name>A0ABW3C117_SPHXN</name>
<dbReference type="CDD" id="cd02869">
    <property type="entry name" value="PseudoU_synth_RluA_like"/>
    <property type="match status" value="1"/>
</dbReference>